<dbReference type="EMBL" id="JAOTIF010000026">
    <property type="protein sequence ID" value="MCU7551955.1"/>
    <property type="molecule type" value="Genomic_DNA"/>
</dbReference>
<evidence type="ECO:0000256" key="1">
    <source>
        <dbReference type="ARBA" id="ARBA00004196"/>
    </source>
</evidence>
<keyword evidence="2" id="KW-0201">Cytochrome c-type biogenesis</keyword>
<evidence type="ECO:0000256" key="2">
    <source>
        <dbReference type="ARBA" id="ARBA00022748"/>
    </source>
</evidence>
<comment type="caution">
    <text evidence="6">The sequence shown here is derived from an EMBL/GenBank/DDBJ whole genome shotgun (WGS) entry which is preliminary data.</text>
</comment>
<gene>
    <name evidence="6" type="ORF">OCK74_22740</name>
</gene>
<dbReference type="AlphaFoldDB" id="A0A9X2XZ91"/>
<dbReference type="GO" id="GO:0030313">
    <property type="term" value="C:cell envelope"/>
    <property type="evidence" value="ECO:0007669"/>
    <property type="project" value="UniProtKB-SubCell"/>
</dbReference>
<protein>
    <submittedName>
        <fullName evidence="6">TlpA family protein disulfide reductase</fullName>
    </submittedName>
</protein>
<organism evidence="6 7">
    <name type="scientific">Paraflavisolibacter caeni</name>
    <dbReference type="NCBI Taxonomy" id="2982496"/>
    <lineage>
        <taxon>Bacteria</taxon>
        <taxon>Pseudomonadati</taxon>
        <taxon>Bacteroidota</taxon>
        <taxon>Chitinophagia</taxon>
        <taxon>Chitinophagales</taxon>
        <taxon>Chitinophagaceae</taxon>
        <taxon>Paraflavisolibacter</taxon>
    </lineage>
</organism>
<dbReference type="PANTHER" id="PTHR42852">
    <property type="entry name" value="THIOL:DISULFIDE INTERCHANGE PROTEIN DSBE"/>
    <property type="match status" value="1"/>
</dbReference>
<dbReference type="Gene3D" id="3.40.30.10">
    <property type="entry name" value="Glutaredoxin"/>
    <property type="match status" value="1"/>
</dbReference>
<evidence type="ECO:0000259" key="5">
    <source>
        <dbReference type="PROSITE" id="PS51352"/>
    </source>
</evidence>
<sequence length="465" mass="53013">MDLRWLLLIGMFSCHASVKQEKPATTAQKVYPEQVTIEVNLAPLNRVLFNYTDNQNQQQGLEFKNPSKHDTIVTKNIALNRPTHFTRGVITGGHNNKFTVHIDNYLVLPGDTLKLQSADEKLFQRYYSGGTVQLDNIFLIPTGFEAATKKTRKEDVLKSIDDSSAKSLAFIETSYQQKKIKKEYYDVLKQFAQLNRYNNISKYASAYLSAGDYSQLLGQLEGMNSVGSKQLNNILDLVIQHQKSSIGNGNRWSAFSSLPDSLKTKQMIKQYALHQLKSDGSIKSKTMLEAQLNLLAKAGFADPMFTNYYEEYVHLENLKSVTSAGMVNTKGDTVDFRSLLQSLKGKYVFVDIWASWCMPCRQQIPFLQKTKESLKHQNIAFVSLSIDIETLHNEWLKASHSEELDKEAYNFRLIGGYRNKFIQVNKISTAPRYLLYGPQGEIVNNDFITPDKNNFKTELLSYLKE</sequence>
<keyword evidence="4" id="KW-0676">Redox-active center</keyword>
<dbReference type="SUPFAM" id="SSF52833">
    <property type="entry name" value="Thioredoxin-like"/>
    <property type="match status" value="1"/>
</dbReference>
<name>A0A9X2XZ91_9BACT</name>
<evidence type="ECO:0000256" key="3">
    <source>
        <dbReference type="ARBA" id="ARBA00023157"/>
    </source>
</evidence>
<dbReference type="InterPro" id="IPR000866">
    <property type="entry name" value="AhpC/TSA"/>
</dbReference>
<feature type="domain" description="Thioredoxin" evidence="5">
    <location>
        <begin position="315"/>
        <end position="465"/>
    </location>
</feature>
<dbReference type="RefSeq" id="WP_279299392.1">
    <property type="nucleotide sequence ID" value="NZ_JAOTIF010000026.1"/>
</dbReference>
<dbReference type="Pfam" id="PF00578">
    <property type="entry name" value="AhpC-TSA"/>
    <property type="match status" value="1"/>
</dbReference>
<keyword evidence="3" id="KW-1015">Disulfide bond</keyword>
<comment type="subcellular location">
    <subcellularLocation>
        <location evidence="1">Cell envelope</location>
    </subcellularLocation>
</comment>
<dbReference type="GO" id="GO:0016209">
    <property type="term" value="F:antioxidant activity"/>
    <property type="evidence" value="ECO:0007669"/>
    <property type="project" value="InterPro"/>
</dbReference>
<dbReference type="CDD" id="cd02966">
    <property type="entry name" value="TlpA_like_family"/>
    <property type="match status" value="1"/>
</dbReference>
<evidence type="ECO:0000313" key="7">
    <source>
        <dbReference type="Proteomes" id="UP001155483"/>
    </source>
</evidence>
<keyword evidence="7" id="KW-1185">Reference proteome</keyword>
<accession>A0A9X2XZ91</accession>
<dbReference type="PROSITE" id="PS51352">
    <property type="entry name" value="THIOREDOXIN_2"/>
    <property type="match status" value="1"/>
</dbReference>
<evidence type="ECO:0000313" key="6">
    <source>
        <dbReference type="EMBL" id="MCU7551955.1"/>
    </source>
</evidence>
<dbReference type="GO" id="GO:0016491">
    <property type="term" value="F:oxidoreductase activity"/>
    <property type="evidence" value="ECO:0007669"/>
    <property type="project" value="InterPro"/>
</dbReference>
<reference evidence="6" key="2">
    <citation type="submission" date="2023-04" db="EMBL/GenBank/DDBJ databases">
        <title>Paracnuella aquatica gen. nov., sp. nov., a member of the family Chitinophagaceae isolated from a hot spring.</title>
        <authorList>
            <person name="Wang C."/>
        </authorList>
    </citation>
    <scope>NUCLEOTIDE SEQUENCE</scope>
    <source>
        <strain evidence="6">LB-8</strain>
    </source>
</reference>
<reference evidence="6" key="1">
    <citation type="submission" date="2022-09" db="EMBL/GenBank/DDBJ databases">
        <authorList>
            <person name="Yuan C."/>
            <person name="Ke Z."/>
        </authorList>
    </citation>
    <scope>NUCLEOTIDE SEQUENCE</scope>
    <source>
        <strain evidence="6">LB-8</strain>
    </source>
</reference>
<proteinExistence type="predicted"/>
<evidence type="ECO:0000256" key="4">
    <source>
        <dbReference type="ARBA" id="ARBA00023284"/>
    </source>
</evidence>
<dbReference type="InterPro" id="IPR050553">
    <property type="entry name" value="Thioredoxin_ResA/DsbE_sf"/>
</dbReference>
<dbReference type="Proteomes" id="UP001155483">
    <property type="component" value="Unassembled WGS sequence"/>
</dbReference>
<dbReference type="InterPro" id="IPR036249">
    <property type="entry name" value="Thioredoxin-like_sf"/>
</dbReference>
<dbReference type="PANTHER" id="PTHR42852:SF6">
    <property type="entry name" value="THIOL:DISULFIDE INTERCHANGE PROTEIN DSBE"/>
    <property type="match status" value="1"/>
</dbReference>
<dbReference type="InterPro" id="IPR013766">
    <property type="entry name" value="Thioredoxin_domain"/>
</dbReference>
<dbReference type="GO" id="GO:0017004">
    <property type="term" value="P:cytochrome complex assembly"/>
    <property type="evidence" value="ECO:0007669"/>
    <property type="project" value="UniProtKB-KW"/>
</dbReference>